<keyword evidence="3" id="KW-1185">Reference proteome</keyword>
<name>A0A5C2SJP0_9APHY</name>
<feature type="region of interest" description="Disordered" evidence="1">
    <location>
        <begin position="68"/>
        <end position="868"/>
    </location>
</feature>
<feature type="compositionally biased region" description="Polar residues" evidence="1">
    <location>
        <begin position="486"/>
        <end position="514"/>
    </location>
</feature>
<feature type="compositionally biased region" description="Low complexity" evidence="1">
    <location>
        <begin position="181"/>
        <end position="207"/>
    </location>
</feature>
<feature type="compositionally biased region" description="Polar residues" evidence="1">
    <location>
        <begin position="257"/>
        <end position="266"/>
    </location>
</feature>
<feature type="compositionally biased region" description="Polar residues" evidence="1">
    <location>
        <begin position="90"/>
        <end position="102"/>
    </location>
</feature>
<feature type="compositionally biased region" description="Polar residues" evidence="1">
    <location>
        <begin position="71"/>
        <end position="83"/>
    </location>
</feature>
<dbReference type="EMBL" id="ML122254">
    <property type="protein sequence ID" value="RPD64033.1"/>
    <property type="molecule type" value="Genomic_DNA"/>
</dbReference>
<feature type="compositionally biased region" description="Pro residues" evidence="1">
    <location>
        <begin position="803"/>
        <end position="812"/>
    </location>
</feature>
<gene>
    <name evidence="2" type="ORF">L227DRAFT_315812</name>
</gene>
<feature type="compositionally biased region" description="Polar residues" evidence="1">
    <location>
        <begin position="842"/>
        <end position="856"/>
    </location>
</feature>
<feature type="compositionally biased region" description="Polar residues" evidence="1">
    <location>
        <begin position="881"/>
        <end position="902"/>
    </location>
</feature>
<feature type="compositionally biased region" description="Low complexity" evidence="1">
    <location>
        <begin position="659"/>
        <end position="678"/>
    </location>
</feature>
<feature type="compositionally biased region" description="Polar residues" evidence="1">
    <location>
        <begin position="642"/>
        <end position="654"/>
    </location>
</feature>
<feature type="compositionally biased region" description="Low complexity" evidence="1">
    <location>
        <begin position="281"/>
        <end position="301"/>
    </location>
</feature>
<protein>
    <submittedName>
        <fullName evidence="2">Uncharacterized protein</fullName>
    </submittedName>
</protein>
<feature type="compositionally biased region" description="Low complexity" evidence="1">
    <location>
        <begin position="616"/>
        <end position="639"/>
    </location>
</feature>
<feature type="region of interest" description="Disordered" evidence="1">
    <location>
        <begin position="881"/>
        <end position="944"/>
    </location>
</feature>
<evidence type="ECO:0000313" key="3">
    <source>
        <dbReference type="Proteomes" id="UP000313359"/>
    </source>
</evidence>
<sequence length="988" mass="105534">MSAQYDLARPAKQVYPMDTTRLHMASKTASYLPPKSNLGTSSTRGLLESASLPQTSWLSDAGDFELPSSLAFPSSSRMQSRHTPSPIPSPSRTLHPSRSFTASSSHKSSGMSSDRDASGHLDIKRLMSKPARQTPSGSVSLLSDSERSLDASSSRMFSHPPLSRSATASREKMSLHVNTTGLRSSSAPRPSPPGTRSSSGSRPGHASSPERRPAIGDGQPGKPRNVLRRRTSARSNPSTPSAAVTHARAATDDSLPPSRSLSTRHQQAYLRDDMPFSAYYSTRPTNSPSTSAPRPSTSPRTKVTSPKPPRSPQVASGLTPAGAVALAYKQQEQRREELAETAAFNDAYQPPSTPLAASAPNPPSNLDLEDEENEEGSGPYYTVFGSSSGRLVAVGSPEDQDWHYDPRAHAPLNGKPVGTRSLSRKVSGPFKRVTGSIRRERDHRDLGELSREVREEHRHADVFDGTYGRSSPSNAQMKVHRKPITLDTSLDGRNSPRDSPTTKFSPANKGSPSPQEDGRASRSSRLKGKDREDEMSPGGKWWKLMKRISTGGLREKYQHDPAPPPVPALPQYISPAPGRTTMDITTSRDAQGHEVSENGVLLRKFMQSRASMSGVRPSLSAPSKASSGGSSRPSTSTGTVGRPSTGNTTKSRASISGHRPSTATRSSSPGSSDLALSGFSKDHRTPSTHSSISSMGEEIPPVPKNVGRYIVPPSELSRMTKSREDVSTSQSKSSHSKTPRTPARSHTAPADTVLSTKDGSSPEDRSTPSLPLPPPRRAATTGSATSPLAPTFNVEDTINNLMPPQPAGPPPLTEFGMKEPPPRPKRSSRRALPPTNVEVPARSQSVSATTAQSLATRHSPPQVRVDIDLIRRPSIGAMSYASTAKQVSTGSSNSPASGLSPHSNSPGSALSQSNSPSSAVSKRSPLTFRELDSPRQRLTEKEKADKWEDLLARSARAGGTLHIGESQLMSESTDVSGDDSFFNGSDSD</sequence>
<accession>A0A5C2SJP0</accession>
<feature type="compositionally biased region" description="Polar residues" evidence="1">
    <location>
        <begin position="782"/>
        <end position="802"/>
    </location>
</feature>
<feature type="compositionally biased region" description="Basic and acidic residues" evidence="1">
    <location>
        <begin position="113"/>
        <end position="125"/>
    </location>
</feature>
<evidence type="ECO:0000313" key="2">
    <source>
        <dbReference type="EMBL" id="RPD64033.1"/>
    </source>
</evidence>
<evidence type="ECO:0000256" key="1">
    <source>
        <dbReference type="SAM" id="MobiDB-lite"/>
    </source>
</evidence>
<feature type="compositionally biased region" description="Basic and acidic residues" evidence="1">
    <location>
        <begin position="929"/>
        <end position="944"/>
    </location>
</feature>
<organism evidence="2 3">
    <name type="scientific">Lentinus tigrinus ALCF2SS1-6</name>
    <dbReference type="NCBI Taxonomy" id="1328759"/>
    <lineage>
        <taxon>Eukaryota</taxon>
        <taxon>Fungi</taxon>
        <taxon>Dikarya</taxon>
        <taxon>Basidiomycota</taxon>
        <taxon>Agaricomycotina</taxon>
        <taxon>Agaricomycetes</taxon>
        <taxon>Polyporales</taxon>
        <taxon>Polyporaceae</taxon>
        <taxon>Lentinus</taxon>
    </lineage>
</organism>
<feature type="compositionally biased region" description="Low complexity" evidence="1">
    <location>
        <begin position="103"/>
        <end position="112"/>
    </location>
</feature>
<feature type="compositionally biased region" description="Low complexity" evidence="1">
    <location>
        <begin position="903"/>
        <end position="921"/>
    </location>
</feature>
<feature type="region of interest" description="Disordered" evidence="1">
    <location>
        <begin position="958"/>
        <end position="988"/>
    </location>
</feature>
<feature type="compositionally biased region" description="Low complexity" evidence="1">
    <location>
        <begin position="978"/>
        <end position="988"/>
    </location>
</feature>
<feature type="compositionally biased region" description="Polar residues" evidence="1">
    <location>
        <begin position="233"/>
        <end position="242"/>
    </location>
</feature>
<dbReference type="Proteomes" id="UP000313359">
    <property type="component" value="Unassembled WGS sequence"/>
</dbReference>
<dbReference type="AlphaFoldDB" id="A0A5C2SJP0"/>
<proteinExistence type="predicted"/>
<dbReference type="OrthoDB" id="3364707at2759"/>
<feature type="region of interest" description="Disordered" evidence="1">
    <location>
        <begin position="26"/>
        <end position="47"/>
    </location>
</feature>
<feature type="compositionally biased region" description="Basic and acidic residues" evidence="1">
    <location>
        <begin position="437"/>
        <end position="462"/>
    </location>
</feature>
<reference evidence="2" key="1">
    <citation type="journal article" date="2018" name="Genome Biol. Evol.">
        <title>Genomics and development of Lentinus tigrinus, a white-rot wood-decaying mushroom with dimorphic fruiting bodies.</title>
        <authorList>
            <person name="Wu B."/>
            <person name="Xu Z."/>
            <person name="Knudson A."/>
            <person name="Carlson A."/>
            <person name="Chen N."/>
            <person name="Kovaka S."/>
            <person name="LaButti K."/>
            <person name="Lipzen A."/>
            <person name="Pennachio C."/>
            <person name="Riley R."/>
            <person name="Schakwitz W."/>
            <person name="Umezawa K."/>
            <person name="Ohm R.A."/>
            <person name="Grigoriev I.V."/>
            <person name="Nagy L.G."/>
            <person name="Gibbons J."/>
            <person name="Hibbett D."/>
        </authorList>
    </citation>
    <scope>NUCLEOTIDE SEQUENCE [LARGE SCALE GENOMIC DNA]</scope>
    <source>
        <strain evidence="2">ALCF2SS1-6</strain>
    </source>
</reference>